<reference evidence="3" key="2">
    <citation type="submission" date="2015-01" db="EMBL/GenBank/DDBJ databases">
        <title>Evolutionary Origins and Diversification of the Mycorrhizal Mutualists.</title>
        <authorList>
            <consortium name="DOE Joint Genome Institute"/>
            <consortium name="Mycorrhizal Genomics Consortium"/>
            <person name="Kohler A."/>
            <person name="Kuo A."/>
            <person name="Nagy L.G."/>
            <person name="Floudas D."/>
            <person name="Copeland A."/>
            <person name="Barry K.W."/>
            <person name="Cichocki N."/>
            <person name="Veneault-Fourrey C."/>
            <person name="LaButti K."/>
            <person name="Lindquist E.A."/>
            <person name="Lipzen A."/>
            <person name="Lundell T."/>
            <person name="Morin E."/>
            <person name="Murat C."/>
            <person name="Riley R."/>
            <person name="Ohm R."/>
            <person name="Sun H."/>
            <person name="Tunlid A."/>
            <person name="Henrissat B."/>
            <person name="Grigoriev I.V."/>
            <person name="Hibbett D.S."/>
            <person name="Martin F."/>
        </authorList>
    </citation>
    <scope>NUCLEOTIDE SEQUENCE [LARGE SCALE GENOMIC DNA]</scope>
    <source>
        <strain evidence="3">Foug A</strain>
    </source>
</reference>
<sequence>MEAEFLKMIQAINGENIVQVHEFTSVLDRRELPETVGLIIEITGEIGTEANLARQKAFEALVSTNVEHQRAFDAGRLRLPTIRIVNPGTFKDYRRYRGELLNTAVGQTKVPVVVTNPDVLVRLEERVAKEL</sequence>
<feature type="domain" description="GH3 C-terminal" evidence="1">
    <location>
        <begin position="8"/>
        <end position="117"/>
    </location>
</feature>
<evidence type="ECO:0000259" key="1">
    <source>
        <dbReference type="Pfam" id="PF23572"/>
    </source>
</evidence>
<accession>A0A0C2ZFH5</accession>
<dbReference type="OrthoDB" id="2681592at2759"/>
<organism evidence="2 3">
    <name type="scientific">Scleroderma citrinum Foug A</name>
    <dbReference type="NCBI Taxonomy" id="1036808"/>
    <lineage>
        <taxon>Eukaryota</taxon>
        <taxon>Fungi</taxon>
        <taxon>Dikarya</taxon>
        <taxon>Basidiomycota</taxon>
        <taxon>Agaricomycotina</taxon>
        <taxon>Agaricomycetes</taxon>
        <taxon>Agaricomycetidae</taxon>
        <taxon>Boletales</taxon>
        <taxon>Sclerodermatineae</taxon>
        <taxon>Sclerodermataceae</taxon>
        <taxon>Scleroderma</taxon>
    </lineage>
</organism>
<gene>
    <name evidence="2" type="ORF">SCLCIDRAFT_949552</name>
</gene>
<dbReference type="HOGENOM" id="CLU_136942_0_0_1"/>
<evidence type="ECO:0000313" key="2">
    <source>
        <dbReference type="EMBL" id="KIM60453.1"/>
    </source>
</evidence>
<dbReference type="InterPro" id="IPR055378">
    <property type="entry name" value="GH3_C"/>
</dbReference>
<dbReference type="InParanoid" id="A0A0C2ZFH5"/>
<name>A0A0C2ZFH5_9AGAM</name>
<proteinExistence type="predicted"/>
<evidence type="ECO:0000313" key="3">
    <source>
        <dbReference type="Proteomes" id="UP000053989"/>
    </source>
</evidence>
<keyword evidence="3" id="KW-1185">Reference proteome</keyword>
<protein>
    <recommendedName>
        <fullName evidence="1">GH3 C-terminal domain-containing protein</fullName>
    </recommendedName>
</protein>
<dbReference type="Proteomes" id="UP000053989">
    <property type="component" value="Unassembled WGS sequence"/>
</dbReference>
<dbReference type="AlphaFoldDB" id="A0A0C2ZFH5"/>
<reference evidence="2 3" key="1">
    <citation type="submission" date="2014-04" db="EMBL/GenBank/DDBJ databases">
        <authorList>
            <consortium name="DOE Joint Genome Institute"/>
            <person name="Kuo A."/>
            <person name="Kohler A."/>
            <person name="Nagy L.G."/>
            <person name="Floudas D."/>
            <person name="Copeland A."/>
            <person name="Barry K.W."/>
            <person name="Cichocki N."/>
            <person name="Veneault-Fourrey C."/>
            <person name="LaButti K."/>
            <person name="Lindquist E.A."/>
            <person name="Lipzen A."/>
            <person name="Lundell T."/>
            <person name="Morin E."/>
            <person name="Murat C."/>
            <person name="Sun H."/>
            <person name="Tunlid A."/>
            <person name="Henrissat B."/>
            <person name="Grigoriev I.V."/>
            <person name="Hibbett D.S."/>
            <person name="Martin F."/>
            <person name="Nordberg H.P."/>
            <person name="Cantor M.N."/>
            <person name="Hua S.X."/>
        </authorList>
    </citation>
    <scope>NUCLEOTIDE SEQUENCE [LARGE SCALE GENOMIC DNA]</scope>
    <source>
        <strain evidence="2 3">Foug A</strain>
    </source>
</reference>
<dbReference type="Pfam" id="PF23572">
    <property type="entry name" value="GH3_C"/>
    <property type="match status" value="1"/>
</dbReference>
<dbReference type="EMBL" id="KN822062">
    <property type="protein sequence ID" value="KIM60453.1"/>
    <property type="molecule type" value="Genomic_DNA"/>
</dbReference>